<proteinExistence type="predicted"/>
<dbReference type="PANTHER" id="PTHR22836:SF0">
    <property type="entry name" value="PRE-MRNA 3' END PROCESSING PROTEIN WDR33"/>
    <property type="match status" value="1"/>
</dbReference>
<evidence type="ECO:0000313" key="3">
    <source>
        <dbReference type="EMBL" id="ORD99475.1"/>
    </source>
</evidence>
<evidence type="ECO:0000256" key="2">
    <source>
        <dbReference type="PROSITE-ProRule" id="PRU00221"/>
    </source>
</evidence>
<comment type="caution">
    <text evidence="3">The sequence shown here is derived from an EMBL/GenBank/DDBJ whole genome shotgun (WGS) entry which is preliminary data.</text>
</comment>
<dbReference type="GO" id="GO:0180010">
    <property type="term" value="P:co-transcriptional mRNA 3'-end processing, cleavage and polyadenylation pathway"/>
    <property type="evidence" value="ECO:0007669"/>
    <property type="project" value="EnsemblFungi"/>
</dbReference>
<dbReference type="PROSITE" id="PS50082">
    <property type="entry name" value="WD_REPEATS_2"/>
    <property type="match status" value="5"/>
</dbReference>
<dbReference type="InterPro" id="IPR001680">
    <property type="entry name" value="WD40_rpt"/>
</dbReference>
<dbReference type="Gene3D" id="2.130.10.10">
    <property type="entry name" value="YVTN repeat-like/Quinoprotein amine dehydrogenase"/>
    <property type="match status" value="2"/>
</dbReference>
<dbReference type="Proteomes" id="UP000192501">
    <property type="component" value="Unassembled WGS sequence"/>
</dbReference>
<dbReference type="GO" id="GO:0005847">
    <property type="term" value="C:mRNA cleavage and polyadenylation specificity factor complex"/>
    <property type="evidence" value="ECO:0007669"/>
    <property type="project" value="EnsemblFungi"/>
</dbReference>
<organism evidence="3 4">
    <name type="scientific">Hepatospora eriocheir</name>
    <dbReference type="NCBI Taxonomy" id="1081669"/>
    <lineage>
        <taxon>Eukaryota</taxon>
        <taxon>Fungi</taxon>
        <taxon>Fungi incertae sedis</taxon>
        <taxon>Microsporidia</taxon>
        <taxon>Hepatosporidae</taxon>
        <taxon>Hepatospora</taxon>
    </lineage>
</organism>
<evidence type="ECO:0000256" key="1">
    <source>
        <dbReference type="ARBA" id="ARBA00026154"/>
    </source>
</evidence>
<dbReference type="InterPro" id="IPR015943">
    <property type="entry name" value="WD40/YVTN_repeat-like_dom_sf"/>
</dbReference>
<dbReference type="PROSITE" id="PS50294">
    <property type="entry name" value="WD_REPEATS_REGION"/>
    <property type="match status" value="4"/>
</dbReference>
<sequence>MINPADQRKIIYDGKRVQPIYERRMVDYTSALIYEEYNKPTIPYSYDSDYLKDFDCTPQVITIPPINKLSLERNRVRNYPIQFMQMCINKQRSPVNSIVWTPDGRRLLSGSNSGEITMWNGLFFNFDTILQGHNFPIRKLLFSRNNNLLISGDSKGSVKYWNTAMSNLNAIENVHSEGIKDMSFSWNDNNFLTASDDATIKIIDTNTCKVLNTLKGHNWDIRKAQYHDMYSLIVSGGKDNLLKFWDPRASSSAIRTFHYHKNTILALDMTRNYLITGGKDQVIKQLDFRTMKECFTYKTDADITCLRFLQKEEEFAFASGNGIGEIVYWENFDDSPVAKTLESHENIIWCLEEHPAGHLLASASADFQIKFWGRLKPSHKIKEVEEEEEDFTAIPGL</sequence>
<dbReference type="SMART" id="SM00320">
    <property type="entry name" value="WD40"/>
    <property type="match status" value="7"/>
</dbReference>
<dbReference type="AlphaFoldDB" id="A0A1X0QIF3"/>
<feature type="repeat" description="WD" evidence="2">
    <location>
        <begin position="88"/>
        <end position="120"/>
    </location>
</feature>
<dbReference type="InterPro" id="IPR045245">
    <property type="entry name" value="Pfs2-like"/>
</dbReference>
<dbReference type="InterPro" id="IPR036322">
    <property type="entry name" value="WD40_repeat_dom_sf"/>
</dbReference>
<name>A0A1X0QIF3_9MICR</name>
<dbReference type="EMBL" id="LTAI01000185">
    <property type="protein sequence ID" value="ORD99475.1"/>
    <property type="molecule type" value="Genomic_DNA"/>
</dbReference>
<feature type="repeat" description="WD" evidence="2">
    <location>
        <begin position="214"/>
        <end position="255"/>
    </location>
</feature>
<keyword evidence="2" id="KW-0853">WD repeat</keyword>
<dbReference type="SUPFAM" id="SSF50978">
    <property type="entry name" value="WD40 repeat-like"/>
    <property type="match status" value="1"/>
</dbReference>
<feature type="repeat" description="WD" evidence="2">
    <location>
        <begin position="172"/>
        <end position="213"/>
    </location>
</feature>
<dbReference type="CDD" id="cd00200">
    <property type="entry name" value="WD40"/>
    <property type="match status" value="1"/>
</dbReference>
<reference evidence="3 4" key="1">
    <citation type="journal article" date="2017" name="Environ. Microbiol.">
        <title>Decay of the glycolytic pathway and adaptation to intranuclear parasitism within Enterocytozoonidae microsporidia.</title>
        <authorList>
            <person name="Wiredu Boakye D."/>
            <person name="Jaroenlak P."/>
            <person name="Prachumwat A."/>
            <person name="Williams T.A."/>
            <person name="Bateman K.S."/>
            <person name="Itsathitphaisarn O."/>
            <person name="Sritunyalucksana K."/>
            <person name="Paszkiewicz K.H."/>
            <person name="Moore K.A."/>
            <person name="Stentiford G.D."/>
            <person name="Williams B.A."/>
        </authorList>
    </citation>
    <scope>NUCLEOTIDE SEQUENCE [LARGE SCALE GENOMIC DNA]</scope>
    <source>
        <strain evidence="4">canceri</strain>
    </source>
</reference>
<dbReference type="PANTHER" id="PTHR22836">
    <property type="entry name" value="WD40 REPEAT PROTEIN"/>
    <property type="match status" value="1"/>
</dbReference>
<feature type="repeat" description="WD" evidence="2">
    <location>
        <begin position="341"/>
        <end position="372"/>
    </location>
</feature>
<dbReference type="GO" id="GO:0000785">
    <property type="term" value="C:chromatin"/>
    <property type="evidence" value="ECO:0007669"/>
    <property type="project" value="EnsemblFungi"/>
</dbReference>
<dbReference type="VEuPathDB" id="MicrosporidiaDB:A0H76_790"/>
<accession>A0A1X0QIF3</accession>
<protein>
    <recommendedName>
        <fullName evidence="1">Polyadenylation factor subunit 2</fullName>
    </recommendedName>
</protein>
<evidence type="ECO:0000313" key="4">
    <source>
        <dbReference type="Proteomes" id="UP000192501"/>
    </source>
</evidence>
<gene>
    <name evidence="3" type="primary">FY</name>
    <name evidence="3" type="ORF">A0H76_790</name>
</gene>
<feature type="repeat" description="WD" evidence="2">
    <location>
        <begin position="130"/>
        <end position="162"/>
    </location>
</feature>
<dbReference type="Pfam" id="PF00400">
    <property type="entry name" value="WD40"/>
    <property type="match status" value="5"/>
</dbReference>